<dbReference type="PANTHER" id="PTHR43063:SF1">
    <property type="entry name" value="4FE-4S CLUSTER CONTAINING PARA FAMILY ATPASE PROTEIN"/>
    <property type="match status" value="1"/>
</dbReference>
<dbReference type="Gene3D" id="3.40.50.300">
    <property type="entry name" value="P-loop containing nucleotide triphosphate hydrolases"/>
    <property type="match status" value="2"/>
</dbReference>
<protein>
    <submittedName>
        <fullName evidence="2">(4Fe-4S)-binding protein</fullName>
    </submittedName>
</protein>
<evidence type="ECO:0000313" key="3">
    <source>
        <dbReference type="Proteomes" id="UP000231070"/>
    </source>
</evidence>
<dbReference type="Pfam" id="PF01656">
    <property type="entry name" value="CbiA"/>
    <property type="match status" value="1"/>
</dbReference>
<comment type="caution">
    <text evidence="2">The sequence shown here is derived from an EMBL/GenBank/DDBJ whole genome shotgun (WGS) entry which is preliminary data.</text>
</comment>
<name>A0A2G9WTH0_9HYPH</name>
<dbReference type="OrthoDB" id="9800445at2"/>
<dbReference type="PANTHER" id="PTHR43063">
    <property type="entry name" value="4FE-4S CLUSTER CONTAINING PARA FAMILY ATPASE PROTEIN"/>
    <property type="match status" value="1"/>
</dbReference>
<accession>A0A2G9WTH0</accession>
<reference evidence="2 3" key="1">
    <citation type="submission" date="2017-08" db="EMBL/GenBank/DDBJ databases">
        <title>Pleomorphomonas carboxidotrophicus sp. nov., a new mesophilic hydrogenogenic carboxidotroph.</title>
        <authorList>
            <person name="Esquivel-Elizondo S."/>
            <person name="Krajmalnik-Brown R."/>
            <person name="Maldonado J."/>
        </authorList>
    </citation>
    <scope>NUCLEOTIDE SEQUENCE [LARGE SCALE GENOMIC DNA]</scope>
    <source>
        <strain evidence="2 3">SVCO-16</strain>
    </source>
</reference>
<dbReference type="InterPro" id="IPR017896">
    <property type="entry name" value="4Fe4S_Fe-S-bd"/>
</dbReference>
<dbReference type="EMBL" id="NQVN01000016">
    <property type="protein sequence ID" value="PIO97582.1"/>
    <property type="molecule type" value="Genomic_DNA"/>
</dbReference>
<dbReference type="Pfam" id="PF00037">
    <property type="entry name" value="Fer4"/>
    <property type="match status" value="1"/>
</dbReference>
<dbReference type="InterPro" id="IPR027417">
    <property type="entry name" value="P-loop_NTPase"/>
</dbReference>
<organism evidence="2 3">
    <name type="scientific">Pleomorphomonas carboxyditropha</name>
    <dbReference type="NCBI Taxonomy" id="2023338"/>
    <lineage>
        <taxon>Bacteria</taxon>
        <taxon>Pseudomonadati</taxon>
        <taxon>Pseudomonadota</taxon>
        <taxon>Alphaproteobacteria</taxon>
        <taxon>Hyphomicrobiales</taxon>
        <taxon>Pleomorphomonadaceae</taxon>
        <taxon>Pleomorphomonas</taxon>
    </lineage>
</organism>
<evidence type="ECO:0000313" key="2">
    <source>
        <dbReference type="EMBL" id="PIO97582.1"/>
    </source>
</evidence>
<keyword evidence="3" id="KW-1185">Reference proteome</keyword>
<dbReference type="PROSITE" id="PS51379">
    <property type="entry name" value="4FE4S_FER_2"/>
    <property type="match status" value="1"/>
</dbReference>
<evidence type="ECO:0000259" key="1">
    <source>
        <dbReference type="PROSITE" id="PS51379"/>
    </source>
</evidence>
<dbReference type="Gene3D" id="3.30.70.20">
    <property type="match status" value="1"/>
</dbReference>
<feature type="domain" description="4Fe-4S ferredoxin-type" evidence="1">
    <location>
        <begin position="58"/>
        <end position="88"/>
    </location>
</feature>
<gene>
    <name evidence="2" type="ORF">CJ014_19130</name>
</gene>
<sequence length="278" mass="29527">MRIAIASGKGGTGKTSVAVNLAATAGRSVTLVDCDVEEPNAHIFLKGDVVATETVSMRVPAIDESRCTGCRACVEFCASNALISFGGPPLFFADLCHGCGGCRLVCRARAISEIARPLGEVRRIDAAQCTLVEGRLEVGVSSPVPVIKAAKAAAKGDFVIYDAPPGTSCPLVATVRGADYVLLVTEPTPFGLSDLRLTVEVLRQMGMDFGVVINRTVRSESLIHDYCHHEAIDILGEIPDDRRIAEAYAAGRLIVEALPGYRPLFRSILEACLERVTA</sequence>
<dbReference type="InterPro" id="IPR002586">
    <property type="entry name" value="CobQ/CobB/MinD/ParA_Nub-bd_dom"/>
</dbReference>
<dbReference type="SUPFAM" id="SSF52540">
    <property type="entry name" value="P-loop containing nucleoside triphosphate hydrolases"/>
    <property type="match status" value="1"/>
</dbReference>
<dbReference type="AlphaFoldDB" id="A0A2G9WTH0"/>
<dbReference type="Proteomes" id="UP000231070">
    <property type="component" value="Unassembled WGS sequence"/>
</dbReference>
<proteinExistence type="predicted"/>
<dbReference type="RefSeq" id="WP_100082104.1">
    <property type="nucleotide sequence ID" value="NZ_NQVN01000016.1"/>
</dbReference>